<protein>
    <submittedName>
        <fullName evidence="5">MobA-like NTP transferase domain protein</fullName>
    </submittedName>
</protein>
<dbReference type="SUPFAM" id="SSF53448">
    <property type="entry name" value="Nucleotide-diphospho-sugar transferases"/>
    <property type="match status" value="1"/>
</dbReference>
<evidence type="ECO:0000256" key="1">
    <source>
        <dbReference type="ARBA" id="ARBA00022679"/>
    </source>
</evidence>
<feature type="domain" description="MobA-like NTP transferase" evidence="4">
    <location>
        <begin position="52"/>
        <end position="179"/>
    </location>
</feature>
<name>A0A564ZM74_9BACT</name>
<organism evidence="5 6">
    <name type="scientific">Candidatus Methylomirabilis lanthanidiphila</name>
    <dbReference type="NCBI Taxonomy" id="2211376"/>
    <lineage>
        <taxon>Bacteria</taxon>
        <taxon>Candidatus Methylomirabilota</taxon>
        <taxon>Candidatus Methylomirabilia</taxon>
        <taxon>Candidatus Methylomirabilales</taxon>
        <taxon>Candidatus Methylomirabilaceae</taxon>
        <taxon>Candidatus Methylomirabilis</taxon>
    </lineage>
</organism>
<evidence type="ECO:0000313" key="6">
    <source>
        <dbReference type="Proteomes" id="UP000334340"/>
    </source>
</evidence>
<dbReference type="AlphaFoldDB" id="A0A564ZM74"/>
<reference evidence="5 6" key="1">
    <citation type="submission" date="2019-07" db="EMBL/GenBank/DDBJ databases">
        <authorList>
            <person name="Cremers G."/>
        </authorList>
    </citation>
    <scope>NUCLEOTIDE SEQUENCE [LARGE SCALE GENOMIC DNA]</scope>
</reference>
<dbReference type="Gene3D" id="3.90.550.10">
    <property type="entry name" value="Spore Coat Polysaccharide Biosynthesis Protein SpsA, Chain A"/>
    <property type="match status" value="1"/>
</dbReference>
<dbReference type="Proteomes" id="UP000334340">
    <property type="component" value="Unassembled WGS sequence"/>
</dbReference>
<accession>A0A564ZM74</accession>
<evidence type="ECO:0000313" key="5">
    <source>
        <dbReference type="EMBL" id="VUZ86435.1"/>
    </source>
</evidence>
<feature type="region of interest" description="Disordered" evidence="3">
    <location>
        <begin position="1"/>
        <end position="41"/>
    </location>
</feature>
<dbReference type="GO" id="GO:0016779">
    <property type="term" value="F:nucleotidyltransferase activity"/>
    <property type="evidence" value="ECO:0007669"/>
    <property type="project" value="UniProtKB-KW"/>
</dbReference>
<dbReference type="InterPro" id="IPR029044">
    <property type="entry name" value="Nucleotide-diphossugar_trans"/>
</dbReference>
<evidence type="ECO:0000256" key="2">
    <source>
        <dbReference type="ARBA" id="ARBA00022695"/>
    </source>
</evidence>
<sequence length="287" mass="31371">MKQYGMDSRLAGGHESCDSQQNPPNPPFEKGGEGGFQDEDEGLSGQVLTGGIIAAGEGSRLKRDGLRMPKPMVPVAGVPLTERVVGNFIKAGITQLRIIFNEDNRECAAYIRERFPDLDIHCVVKTTRSSYESFWEIGRRSGPGLILMSTVDWICPEPAFRRFVDQARRCRQASVVLAVTPFVADEKPLWVTLDPSGRVTAIGGASGNVVTAGLYLISGSVFAKAPHPDTLGRLRDFLTWLVASGEPVYGVVIDQVIDVDRAEDLQLAETLLREQEKKAVSSQRSAR</sequence>
<keyword evidence="1 5" id="KW-0808">Transferase</keyword>
<dbReference type="InterPro" id="IPR025877">
    <property type="entry name" value="MobA-like_NTP_Trfase"/>
</dbReference>
<gene>
    <name evidence="5" type="ORF">MELA_02838</name>
</gene>
<keyword evidence="2" id="KW-0548">Nucleotidyltransferase</keyword>
<proteinExistence type="predicted"/>
<keyword evidence="6" id="KW-1185">Reference proteome</keyword>
<evidence type="ECO:0000259" key="4">
    <source>
        <dbReference type="Pfam" id="PF12804"/>
    </source>
</evidence>
<dbReference type="PANTHER" id="PTHR43584">
    <property type="entry name" value="NUCLEOTIDYL TRANSFERASE"/>
    <property type="match status" value="1"/>
</dbReference>
<dbReference type="Pfam" id="PF12804">
    <property type="entry name" value="NTP_transf_3"/>
    <property type="match status" value="1"/>
</dbReference>
<evidence type="ECO:0000256" key="3">
    <source>
        <dbReference type="SAM" id="MobiDB-lite"/>
    </source>
</evidence>
<dbReference type="EMBL" id="CABIKM010000055">
    <property type="protein sequence ID" value="VUZ86435.1"/>
    <property type="molecule type" value="Genomic_DNA"/>
</dbReference>
<dbReference type="PANTHER" id="PTHR43584:SF8">
    <property type="entry name" value="N-ACETYLMURAMATE ALPHA-1-PHOSPHATE URIDYLYLTRANSFERASE"/>
    <property type="match status" value="1"/>
</dbReference>
<dbReference type="InterPro" id="IPR050065">
    <property type="entry name" value="GlmU-like"/>
</dbReference>